<dbReference type="SUPFAM" id="SSF56801">
    <property type="entry name" value="Acetyl-CoA synthetase-like"/>
    <property type="match status" value="1"/>
</dbReference>
<dbReference type="GO" id="GO:0006629">
    <property type="term" value="P:lipid metabolic process"/>
    <property type="evidence" value="ECO:0007669"/>
    <property type="project" value="InterPro"/>
</dbReference>
<dbReference type="PANTHER" id="PTHR42921">
    <property type="entry name" value="ACETOACETYL-COA SYNTHETASE"/>
    <property type="match status" value="1"/>
</dbReference>
<dbReference type="Pfam" id="PF00501">
    <property type="entry name" value="AMP-binding"/>
    <property type="match status" value="1"/>
</dbReference>
<dbReference type="PANTHER" id="PTHR42921:SF4">
    <property type="entry name" value="ACETOACETYL-COA SYNTHASE (AFU_ORTHOLOGUE AFUA_8G04770)"/>
    <property type="match status" value="1"/>
</dbReference>
<name>A0A5J5EC75_9PEZI</name>
<gene>
    <name evidence="2" type="ORF">FN846DRAFT_915032</name>
</gene>
<dbReference type="Proteomes" id="UP000326924">
    <property type="component" value="Unassembled WGS sequence"/>
</dbReference>
<organism evidence="2 3">
    <name type="scientific">Sphaerosporella brunnea</name>
    <dbReference type="NCBI Taxonomy" id="1250544"/>
    <lineage>
        <taxon>Eukaryota</taxon>
        <taxon>Fungi</taxon>
        <taxon>Dikarya</taxon>
        <taxon>Ascomycota</taxon>
        <taxon>Pezizomycotina</taxon>
        <taxon>Pezizomycetes</taxon>
        <taxon>Pezizales</taxon>
        <taxon>Pyronemataceae</taxon>
        <taxon>Sphaerosporella</taxon>
    </lineage>
</organism>
<keyword evidence="3" id="KW-1185">Reference proteome</keyword>
<accession>A0A5J5EC75</accession>
<dbReference type="EMBL" id="VXIS01000637">
    <property type="protein sequence ID" value="KAA8892677.1"/>
    <property type="molecule type" value="Genomic_DNA"/>
</dbReference>
<comment type="caution">
    <text evidence="2">The sequence shown here is derived from an EMBL/GenBank/DDBJ whole genome shotgun (WGS) entry which is preliminary data.</text>
</comment>
<dbReference type="InterPro" id="IPR000873">
    <property type="entry name" value="AMP-dep_synth/lig_dom"/>
</dbReference>
<dbReference type="InterPro" id="IPR045851">
    <property type="entry name" value="AMP-bd_C_sf"/>
</dbReference>
<feature type="domain" description="AMP-dependent synthetase/ligase" evidence="1">
    <location>
        <begin position="120"/>
        <end position="506"/>
    </location>
</feature>
<dbReference type="AlphaFoldDB" id="A0A5J5EC75"/>
<dbReference type="Gene3D" id="3.40.50.12780">
    <property type="entry name" value="N-terminal domain of ligase-like"/>
    <property type="match status" value="1"/>
</dbReference>
<dbReference type="InParanoid" id="A0A5J5EC75"/>
<dbReference type="PROSITE" id="PS00455">
    <property type="entry name" value="AMP_BINDING"/>
    <property type="match status" value="1"/>
</dbReference>
<dbReference type="NCBIfam" id="TIGR01217">
    <property type="entry name" value="ac_ac_CoA_syn"/>
    <property type="match status" value="1"/>
</dbReference>
<dbReference type="GO" id="GO:0030729">
    <property type="term" value="F:acetoacetate-CoA ligase activity"/>
    <property type="evidence" value="ECO:0007669"/>
    <property type="project" value="InterPro"/>
</dbReference>
<dbReference type="OrthoDB" id="10253869at2759"/>
<evidence type="ECO:0000313" key="2">
    <source>
        <dbReference type="EMBL" id="KAA8892677.1"/>
    </source>
</evidence>
<sequence>MAAENYEMPRRLWQHPNPKSTNMEAFRKATNAKYGLNLQNMEDIQKWSVDKLADFWGDMFETVGMIHEGSYTKAIDETARMDSIPDWFPGVRLNYAEMTLFTRGPVGPLDVSTIGKEDSRVAVTCVREGGSEMYDVTWKELRQRVGHLSQALRAHGVKKGDRVAGVVSNSAEALTVFLATVTIGAIYTSSATDMGTKGILDRMLQIEPTFIFIDDAAIYNRKRTDLIPKITEIVNGMAGVKAFKGVVSLPRFKEPVDITSVPRCQTLATFLSKATTDELVFERVPFRYPFFIAYSSGTTGMPKCIVHCGGGGILNAKKEHLLHQQIDKDCTFLQYTTTGWIMYLVQVNVLAAGARVIVYDGSPFQPTPESYIRLMGDLKVTHLGSSPKYFAELQLRKIAPREITDLSNLRLVTSTGMVLSSTLFEWFYDTGFPAHTQLANITGGTDLNAALALGNTMEPLYAGECHGLNTGIAAEVYELVETDGTPVKGRRCALGEPGELVVTKPFPTMPTMFWGPKGAKQYFDSYFAKYDNVWTQGDFAMFHPGTKGLVMLGRADGVLNPSGVRFGSSEIYSILETHFSTEIADSICVGQRRPHDLDENVVLFLHMKPGQKFSPGLVKRVKEAIARGLSKRHVPRYVFETVDIPTTINFKKVELPVKQILSGKKVVPSATLRNPEALEFYYRFVHIEERDREGSARL</sequence>
<evidence type="ECO:0000313" key="3">
    <source>
        <dbReference type="Proteomes" id="UP000326924"/>
    </source>
</evidence>
<proteinExistence type="predicted"/>
<dbReference type="InterPro" id="IPR042099">
    <property type="entry name" value="ANL_N_sf"/>
</dbReference>
<dbReference type="InterPro" id="IPR005914">
    <property type="entry name" value="Acac_CoA_synth"/>
</dbReference>
<dbReference type="InterPro" id="IPR020845">
    <property type="entry name" value="AMP-binding_CS"/>
</dbReference>
<protein>
    <recommendedName>
        <fullName evidence="1">AMP-dependent synthetase/ligase domain-containing protein</fullName>
    </recommendedName>
</protein>
<evidence type="ECO:0000259" key="1">
    <source>
        <dbReference type="Pfam" id="PF00501"/>
    </source>
</evidence>
<reference evidence="2 3" key="1">
    <citation type="submission" date="2019-09" db="EMBL/GenBank/DDBJ databases">
        <title>Draft genome of the ectomycorrhizal ascomycete Sphaerosporella brunnea.</title>
        <authorList>
            <consortium name="DOE Joint Genome Institute"/>
            <person name="Benucci G.M."/>
            <person name="Marozzi G."/>
            <person name="Antonielli L."/>
            <person name="Sanchez S."/>
            <person name="Marco P."/>
            <person name="Wang X."/>
            <person name="Falini L.B."/>
            <person name="Barry K."/>
            <person name="Haridas S."/>
            <person name="Lipzen A."/>
            <person name="Labutti K."/>
            <person name="Grigoriev I.V."/>
            <person name="Murat C."/>
            <person name="Martin F."/>
            <person name="Albertini E."/>
            <person name="Donnini D."/>
            <person name="Bonito G."/>
        </authorList>
    </citation>
    <scope>NUCLEOTIDE SEQUENCE [LARGE SCALE GENOMIC DNA]</scope>
    <source>
        <strain evidence="2 3">Sb_GMNB300</strain>
    </source>
</reference>
<dbReference type="Gene3D" id="3.30.300.30">
    <property type="match status" value="1"/>
</dbReference>